<gene>
    <name evidence="2" type="ORF">OAUR00152_LOCUS42871</name>
</gene>
<proteinExistence type="predicted"/>
<dbReference type="InterPro" id="IPR008927">
    <property type="entry name" value="6-PGluconate_DH-like_C_sf"/>
</dbReference>
<name>A0A7S4NJP1_9STRA</name>
<accession>A0A7S4NJP1</accession>
<dbReference type="Pfam" id="PF14833">
    <property type="entry name" value="NAD_binding_11"/>
    <property type="match status" value="1"/>
</dbReference>
<evidence type="ECO:0000259" key="1">
    <source>
        <dbReference type="Pfam" id="PF14833"/>
    </source>
</evidence>
<dbReference type="EMBL" id="HBKQ01062823">
    <property type="protein sequence ID" value="CAE2290458.1"/>
    <property type="molecule type" value="Transcribed_RNA"/>
</dbReference>
<dbReference type="InterPro" id="IPR029154">
    <property type="entry name" value="HIBADH-like_NADP-bd"/>
</dbReference>
<dbReference type="Gene3D" id="1.10.1040.10">
    <property type="entry name" value="N-(1-d-carboxylethyl)-l-norvaline Dehydrogenase, domain 2"/>
    <property type="match status" value="1"/>
</dbReference>
<feature type="domain" description="3-hydroxyisobutyrate dehydrogenase-like NAD-binding" evidence="1">
    <location>
        <begin position="32"/>
        <end position="153"/>
    </location>
</feature>
<protein>
    <recommendedName>
        <fullName evidence="1">3-hydroxyisobutyrate dehydrogenase-like NAD-binding domain-containing protein</fullName>
    </recommendedName>
</protein>
<sequence>MMASGDDDSMARAVPLLNAAGRDVHVIPGGAGFGSTVKMVHQLLAGVHVVCAAEALALSAKTGIDPRQMYGIVNGAAGASWMFADRGGRMIAAGEPDVMSAVDIFVKDLDIVLSEAAALGCPVPIASAALQQFISAQGMGLGRKDDSQVIRVYEQITGVSAGR</sequence>
<dbReference type="PANTHER" id="PTHR43060:SF17">
    <property type="entry name" value="L-THREONATE DEHYDROGENASE"/>
    <property type="match status" value="1"/>
</dbReference>
<dbReference type="InterPro" id="IPR013328">
    <property type="entry name" value="6PGD_dom2"/>
</dbReference>
<dbReference type="SUPFAM" id="SSF48179">
    <property type="entry name" value="6-phosphogluconate dehydrogenase C-terminal domain-like"/>
    <property type="match status" value="1"/>
</dbReference>
<organism evidence="2">
    <name type="scientific">Odontella aurita</name>
    <dbReference type="NCBI Taxonomy" id="265563"/>
    <lineage>
        <taxon>Eukaryota</taxon>
        <taxon>Sar</taxon>
        <taxon>Stramenopiles</taxon>
        <taxon>Ochrophyta</taxon>
        <taxon>Bacillariophyta</taxon>
        <taxon>Mediophyceae</taxon>
        <taxon>Biddulphiophycidae</taxon>
        <taxon>Eupodiscales</taxon>
        <taxon>Odontellaceae</taxon>
        <taxon>Odontella</taxon>
    </lineage>
</organism>
<evidence type="ECO:0000313" key="2">
    <source>
        <dbReference type="EMBL" id="CAE2290458.1"/>
    </source>
</evidence>
<dbReference type="AlphaFoldDB" id="A0A7S4NJP1"/>
<dbReference type="PANTHER" id="PTHR43060">
    <property type="entry name" value="3-HYDROXYISOBUTYRATE DEHYDROGENASE-LIKE 1, MITOCHONDRIAL-RELATED"/>
    <property type="match status" value="1"/>
</dbReference>
<reference evidence="2" key="1">
    <citation type="submission" date="2021-01" db="EMBL/GenBank/DDBJ databases">
        <authorList>
            <person name="Corre E."/>
            <person name="Pelletier E."/>
            <person name="Niang G."/>
            <person name="Scheremetjew M."/>
            <person name="Finn R."/>
            <person name="Kale V."/>
            <person name="Holt S."/>
            <person name="Cochrane G."/>
            <person name="Meng A."/>
            <person name="Brown T."/>
            <person name="Cohen L."/>
        </authorList>
    </citation>
    <scope>NUCLEOTIDE SEQUENCE</scope>
    <source>
        <strain evidence="2">Isolate 1302-5</strain>
    </source>
</reference>
<dbReference type="GO" id="GO:0051287">
    <property type="term" value="F:NAD binding"/>
    <property type="evidence" value="ECO:0007669"/>
    <property type="project" value="InterPro"/>
</dbReference>